<feature type="domain" description="O-antigen ligase-related" evidence="6">
    <location>
        <begin position="161"/>
        <end position="293"/>
    </location>
</feature>
<feature type="transmembrane region" description="Helical" evidence="5">
    <location>
        <begin position="282"/>
        <end position="306"/>
    </location>
</feature>
<dbReference type="InterPro" id="IPR007016">
    <property type="entry name" value="O-antigen_ligase-rel_domated"/>
</dbReference>
<sequence length="366" mass="38587">MIPSLERAGLQVPAGLKLVPLCAILGATVALLFAAIQAKLPVDRLRLLFLVYPIAYFAISVVKVDFDAIFVSIVAVAIVLSISFSLSEETLRIYRRGTAALIVISVGLAAFDDRFAIVDRDFLPVIVDGRAFGLMGHPNTLGLLSGLLLVGTLSATNRSAYFVIAGVGLLAAASQTSILATLLAGAAYLAVRILNRMGAVSATIFVSMSLAVGVAVMMFTDVAGILTSESDNFDGTLTGRTEIWATLLRQDYGLLGLSSDDFTYLLETEFSLGSAHNLYVEALLRSGIVGLAFVGVFLVLLVVSALRTRAGAPIAIFVFLVVSTITEGVLLSLPLIAFLAAFTSAPRTTAAASTGGERQTMRVRFT</sequence>
<feature type="transmembrane region" description="Helical" evidence="5">
    <location>
        <begin position="68"/>
        <end position="86"/>
    </location>
</feature>
<evidence type="ECO:0000256" key="2">
    <source>
        <dbReference type="ARBA" id="ARBA00022692"/>
    </source>
</evidence>
<feature type="transmembrane region" description="Helical" evidence="5">
    <location>
        <begin position="197"/>
        <end position="219"/>
    </location>
</feature>
<accession>A0ABR8W2R5</accession>
<dbReference type="GO" id="GO:0016874">
    <property type="term" value="F:ligase activity"/>
    <property type="evidence" value="ECO:0007669"/>
    <property type="project" value="UniProtKB-KW"/>
</dbReference>
<proteinExistence type="predicted"/>
<comment type="subcellular location">
    <subcellularLocation>
        <location evidence="1">Membrane</location>
        <topology evidence="1">Multi-pass membrane protein</topology>
    </subcellularLocation>
</comment>
<evidence type="ECO:0000256" key="5">
    <source>
        <dbReference type="SAM" id="Phobius"/>
    </source>
</evidence>
<evidence type="ECO:0000313" key="7">
    <source>
        <dbReference type="EMBL" id="MBD8011307.1"/>
    </source>
</evidence>
<keyword evidence="7" id="KW-0436">Ligase</keyword>
<keyword evidence="2 5" id="KW-0812">Transmembrane</keyword>
<evidence type="ECO:0000313" key="8">
    <source>
        <dbReference type="Proteomes" id="UP000611521"/>
    </source>
</evidence>
<feature type="transmembrane region" description="Helical" evidence="5">
    <location>
        <begin position="162"/>
        <end position="191"/>
    </location>
</feature>
<feature type="transmembrane region" description="Helical" evidence="5">
    <location>
        <begin position="45"/>
        <end position="62"/>
    </location>
</feature>
<dbReference type="RefSeq" id="WP_318247179.1">
    <property type="nucleotide sequence ID" value="NZ_JACSPX010000001.1"/>
</dbReference>
<feature type="transmembrane region" description="Helical" evidence="5">
    <location>
        <begin position="93"/>
        <end position="111"/>
    </location>
</feature>
<keyword evidence="4 5" id="KW-0472">Membrane</keyword>
<feature type="transmembrane region" description="Helical" evidence="5">
    <location>
        <begin position="131"/>
        <end position="150"/>
    </location>
</feature>
<gene>
    <name evidence="7" type="ORF">H9633_03205</name>
</gene>
<feature type="transmembrane region" description="Helical" evidence="5">
    <location>
        <begin position="18"/>
        <end position="38"/>
    </location>
</feature>
<keyword evidence="8" id="KW-1185">Reference proteome</keyword>
<dbReference type="Pfam" id="PF04932">
    <property type="entry name" value="Wzy_C"/>
    <property type="match status" value="1"/>
</dbReference>
<evidence type="ECO:0000259" key="6">
    <source>
        <dbReference type="Pfam" id="PF04932"/>
    </source>
</evidence>
<keyword evidence="3 5" id="KW-1133">Transmembrane helix</keyword>
<protein>
    <submittedName>
        <fullName evidence="7">O-antigen ligase family protein</fullName>
    </submittedName>
</protein>
<reference evidence="7 8" key="1">
    <citation type="submission" date="2020-08" db="EMBL/GenBank/DDBJ databases">
        <title>A Genomic Blueprint of the Chicken Gut Microbiome.</title>
        <authorList>
            <person name="Gilroy R."/>
            <person name="Ravi A."/>
            <person name="Getino M."/>
            <person name="Pursley I."/>
            <person name="Horton D.L."/>
            <person name="Alikhan N.-F."/>
            <person name="Baker D."/>
            <person name="Gharbi K."/>
            <person name="Hall N."/>
            <person name="Watson M."/>
            <person name="Adriaenssens E.M."/>
            <person name="Foster-Nyarko E."/>
            <person name="Jarju S."/>
            <person name="Secka A."/>
            <person name="Antonio M."/>
            <person name="Oren A."/>
            <person name="Chaudhuri R."/>
            <person name="La Ragione R.M."/>
            <person name="Hildebrand F."/>
            <person name="Pallen M.J."/>
        </authorList>
    </citation>
    <scope>NUCLEOTIDE SEQUENCE [LARGE SCALE GENOMIC DNA]</scope>
    <source>
        <strain evidence="7 8">Re1</strain>
    </source>
</reference>
<evidence type="ECO:0000256" key="3">
    <source>
        <dbReference type="ARBA" id="ARBA00022989"/>
    </source>
</evidence>
<feature type="transmembrane region" description="Helical" evidence="5">
    <location>
        <begin position="312"/>
        <end position="342"/>
    </location>
</feature>
<comment type="caution">
    <text evidence="7">The sequence shown here is derived from an EMBL/GenBank/DDBJ whole genome shotgun (WGS) entry which is preliminary data.</text>
</comment>
<evidence type="ECO:0000256" key="4">
    <source>
        <dbReference type="ARBA" id="ARBA00023136"/>
    </source>
</evidence>
<evidence type="ECO:0000256" key="1">
    <source>
        <dbReference type="ARBA" id="ARBA00004141"/>
    </source>
</evidence>
<dbReference type="Proteomes" id="UP000611521">
    <property type="component" value="Unassembled WGS sequence"/>
</dbReference>
<name>A0ABR8W2R5_9MICO</name>
<dbReference type="EMBL" id="JACSPX010000001">
    <property type="protein sequence ID" value="MBD8011307.1"/>
    <property type="molecule type" value="Genomic_DNA"/>
</dbReference>
<organism evidence="7 8">
    <name type="scientific">Microbacterium commune</name>
    <dbReference type="NCBI Taxonomy" id="2762219"/>
    <lineage>
        <taxon>Bacteria</taxon>
        <taxon>Bacillati</taxon>
        <taxon>Actinomycetota</taxon>
        <taxon>Actinomycetes</taxon>
        <taxon>Micrococcales</taxon>
        <taxon>Microbacteriaceae</taxon>
        <taxon>Microbacterium</taxon>
    </lineage>
</organism>